<evidence type="ECO:0000259" key="3">
    <source>
        <dbReference type="Pfam" id="PF01301"/>
    </source>
</evidence>
<dbReference type="OrthoDB" id="1657402at2759"/>
<feature type="domain" description="Glycoside hydrolase 35 catalytic" evidence="3">
    <location>
        <begin position="1"/>
        <end position="48"/>
    </location>
</feature>
<dbReference type="Gene3D" id="3.20.20.80">
    <property type="entry name" value="Glycosidases"/>
    <property type="match status" value="1"/>
</dbReference>
<proteinExistence type="predicted"/>
<evidence type="ECO:0000313" key="4">
    <source>
        <dbReference type="EMBL" id="KAF9589042.1"/>
    </source>
</evidence>
<accession>A0A835LE21</accession>
<evidence type="ECO:0000256" key="1">
    <source>
        <dbReference type="ARBA" id="ARBA00001412"/>
    </source>
</evidence>
<comment type="catalytic activity">
    <reaction evidence="1">
        <text>Hydrolysis of terminal non-reducing beta-D-galactose residues in beta-D-galactosides.</text>
        <dbReference type="EC" id="3.2.1.23"/>
    </reaction>
</comment>
<dbReference type="Proteomes" id="UP000631114">
    <property type="component" value="Unassembled WGS sequence"/>
</dbReference>
<keyword evidence="5" id="KW-1185">Reference proteome</keyword>
<comment type="caution">
    <text evidence="4">The sequence shown here is derived from an EMBL/GenBank/DDBJ whole genome shotgun (WGS) entry which is preliminary data.</text>
</comment>
<dbReference type="GO" id="GO:0004565">
    <property type="term" value="F:beta-galactosidase activity"/>
    <property type="evidence" value="ECO:0007669"/>
    <property type="project" value="UniProtKB-EC"/>
</dbReference>
<dbReference type="InterPro" id="IPR031330">
    <property type="entry name" value="Gly_Hdrlase_35_cat"/>
</dbReference>
<dbReference type="InterPro" id="IPR017853">
    <property type="entry name" value="GH"/>
</dbReference>
<dbReference type="Pfam" id="PF01301">
    <property type="entry name" value="Glyco_hydro_35"/>
    <property type="match status" value="1"/>
</dbReference>
<sequence>MCHKLGFLVKLRPGPYICAKWDFGGFPAWMLSIEPALRLRSSDLAFLQLGLRQEASQGGHDAQQARLEEQHHLDFPMSRGAPLCTKFQAQFEQQRQLDYLMEKLGGPPSMWYEL</sequence>
<gene>
    <name evidence="4" type="ORF">IFM89_018304</name>
</gene>
<dbReference type="EMBL" id="JADFTS010000009">
    <property type="protein sequence ID" value="KAF9589042.1"/>
    <property type="molecule type" value="Genomic_DNA"/>
</dbReference>
<dbReference type="EC" id="3.2.1.23" evidence="2"/>
<evidence type="ECO:0000256" key="2">
    <source>
        <dbReference type="ARBA" id="ARBA00012756"/>
    </source>
</evidence>
<evidence type="ECO:0000313" key="5">
    <source>
        <dbReference type="Proteomes" id="UP000631114"/>
    </source>
</evidence>
<dbReference type="AlphaFoldDB" id="A0A835LE21"/>
<name>A0A835LE21_9MAGN</name>
<protein>
    <recommendedName>
        <fullName evidence="2">beta-galactosidase</fullName>
        <ecNumber evidence="2">3.2.1.23</ecNumber>
    </recommendedName>
</protein>
<dbReference type="SUPFAM" id="SSF51445">
    <property type="entry name" value="(Trans)glycosidases"/>
    <property type="match status" value="1"/>
</dbReference>
<reference evidence="4 5" key="1">
    <citation type="submission" date="2020-10" db="EMBL/GenBank/DDBJ databases">
        <title>The Coptis chinensis genome and diversification of protoberbering-type alkaloids.</title>
        <authorList>
            <person name="Wang B."/>
            <person name="Shu S."/>
            <person name="Song C."/>
            <person name="Liu Y."/>
        </authorList>
    </citation>
    <scope>NUCLEOTIDE SEQUENCE [LARGE SCALE GENOMIC DNA]</scope>
    <source>
        <strain evidence="4">HL-2020</strain>
        <tissue evidence="4">Leaf</tissue>
    </source>
</reference>
<organism evidence="4 5">
    <name type="scientific">Coptis chinensis</name>
    <dbReference type="NCBI Taxonomy" id="261450"/>
    <lineage>
        <taxon>Eukaryota</taxon>
        <taxon>Viridiplantae</taxon>
        <taxon>Streptophyta</taxon>
        <taxon>Embryophyta</taxon>
        <taxon>Tracheophyta</taxon>
        <taxon>Spermatophyta</taxon>
        <taxon>Magnoliopsida</taxon>
        <taxon>Ranunculales</taxon>
        <taxon>Ranunculaceae</taxon>
        <taxon>Coptidoideae</taxon>
        <taxon>Coptis</taxon>
    </lineage>
</organism>